<keyword evidence="1" id="KW-1133">Transmembrane helix</keyword>
<name>A0A0B0HC89_SOVGS</name>
<dbReference type="AlphaFoldDB" id="A0A0B0HC89"/>
<protein>
    <submittedName>
        <fullName evidence="2">Uncharacterized protein</fullName>
    </submittedName>
</protein>
<evidence type="ECO:0000256" key="1">
    <source>
        <dbReference type="SAM" id="Phobius"/>
    </source>
</evidence>
<gene>
    <name evidence="2" type="ORF">JV46_23280</name>
</gene>
<evidence type="ECO:0000313" key="3">
    <source>
        <dbReference type="Proteomes" id="UP000030856"/>
    </source>
</evidence>
<keyword evidence="1" id="KW-0812">Transmembrane</keyword>
<feature type="transmembrane region" description="Helical" evidence="1">
    <location>
        <begin position="21"/>
        <end position="38"/>
    </location>
</feature>
<reference evidence="2 3" key="1">
    <citation type="journal article" date="2014" name="BMC Genomics">
        <title>The genome of the intracellular bacterium of the coastal bivalve, Solemya velum: a blueprint for thriving in and out of symbiosis.</title>
        <authorList>
            <person name="Dmytrenko O."/>
            <person name="Russell S.L."/>
            <person name="Loo W.T."/>
            <person name="Fontanez K.M."/>
            <person name="Liao L."/>
            <person name="Roeselers G."/>
            <person name="Sharma R."/>
            <person name="Stewart F.J."/>
            <person name="Newton I.L."/>
            <person name="Woyke T."/>
            <person name="Wu D."/>
            <person name="Lang J.M."/>
            <person name="Eisen J.A."/>
            <person name="Cavanaugh C.M."/>
        </authorList>
    </citation>
    <scope>NUCLEOTIDE SEQUENCE [LARGE SCALE GENOMIC DNA]</scope>
    <source>
        <strain evidence="2 3">WH</strain>
    </source>
</reference>
<dbReference type="Proteomes" id="UP000030856">
    <property type="component" value="Unassembled WGS sequence"/>
</dbReference>
<keyword evidence="1" id="KW-0472">Membrane</keyword>
<keyword evidence="3" id="KW-1185">Reference proteome</keyword>
<evidence type="ECO:0000313" key="2">
    <source>
        <dbReference type="EMBL" id="KHF26675.1"/>
    </source>
</evidence>
<sequence length="39" mass="4383">MDYMSAKSELEHRVPAIDWKAVAIEVALMGSALVIMMQF</sequence>
<proteinExistence type="predicted"/>
<dbReference type="EMBL" id="JRAA01000001">
    <property type="protein sequence ID" value="KHF26675.1"/>
    <property type="molecule type" value="Genomic_DNA"/>
</dbReference>
<accession>A0A0B0HC89</accession>
<organism evidence="2 3">
    <name type="scientific">Solemya velum gill symbiont</name>
    <dbReference type="NCBI Taxonomy" id="2340"/>
    <lineage>
        <taxon>Bacteria</taxon>
        <taxon>Pseudomonadati</taxon>
        <taxon>Pseudomonadota</taxon>
        <taxon>Gammaproteobacteria</taxon>
        <taxon>sulfur-oxidizing symbionts</taxon>
    </lineage>
</organism>
<comment type="caution">
    <text evidence="2">The sequence shown here is derived from an EMBL/GenBank/DDBJ whole genome shotgun (WGS) entry which is preliminary data.</text>
</comment>